<evidence type="ECO:0000256" key="2">
    <source>
        <dbReference type="ARBA" id="ARBA00005182"/>
    </source>
</evidence>
<evidence type="ECO:0000313" key="8">
    <source>
        <dbReference type="EMBL" id="RSK33303.1"/>
    </source>
</evidence>
<keyword evidence="5" id="KW-0574">Periplasm</keyword>
<evidence type="ECO:0000256" key="5">
    <source>
        <dbReference type="ARBA" id="ARBA00022764"/>
    </source>
</evidence>
<evidence type="ECO:0000313" key="9">
    <source>
        <dbReference type="Proteomes" id="UP000280066"/>
    </source>
</evidence>
<organism evidence="8 9">
    <name type="scientific">Hymenobacter metallilatus</name>
    <dbReference type="NCBI Taxonomy" id="2493666"/>
    <lineage>
        <taxon>Bacteria</taxon>
        <taxon>Pseudomonadati</taxon>
        <taxon>Bacteroidota</taxon>
        <taxon>Cytophagia</taxon>
        <taxon>Cytophagales</taxon>
        <taxon>Hymenobacteraceae</taxon>
        <taxon>Hymenobacter</taxon>
    </lineage>
</organism>
<feature type="domain" description="AlgX/AlgJ SGNH hydrolase-like" evidence="7">
    <location>
        <begin position="256"/>
        <end position="370"/>
    </location>
</feature>
<dbReference type="EMBL" id="RWIS01000006">
    <property type="protein sequence ID" value="RSK33303.1"/>
    <property type="molecule type" value="Genomic_DNA"/>
</dbReference>
<dbReference type="InterPro" id="IPR031811">
    <property type="entry name" value="ALGX/ALGJ_SGNH-like"/>
</dbReference>
<gene>
    <name evidence="8" type="ORF">EI290_11385</name>
</gene>
<dbReference type="AlphaFoldDB" id="A0A428JKL6"/>
<dbReference type="GO" id="GO:0016740">
    <property type="term" value="F:transferase activity"/>
    <property type="evidence" value="ECO:0007669"/>
    <property type="project" value="UniProtKB-KW"/>
</dbReference>
<sequence length="373" mass="41317">MVGLLWLLLWVGDALARLWQPGPKSWLHMQGAHILSEQPNQPRQPWPLRPIIARRLNVAALSAPYAAHEDTTPRSVATDAYGFRKTSAGPFAVTLCGDSFFINDLIADSLARHLGQPVGNASIDGRGTLAMARLLDAPAPAFRNSRVVVWLRIEAGINTKEFVEWMAQRRSELHPPANPLKRAYGAWRGSALWPANLDGYLTETAPVKAPLQRLASEISWHLGGSRDTTVLLGRQQLPAHVAPMQFLNDEQGLARTPMPEADLVAIADGIARVDKELRQKGTQLVFAAAPDKSTIYRERLPRTVAYRPGFTARLYAALRQRGVRTVDLETRIRQQALAEPTKALYYTTDTHWNPHGQALAARILADSLHTLTQ</sequence>
<comment type="subcellular location">
    <subcellularLocation>
        <location evidence="1">Periplasm</location>
    </subcellularLocation>
</comment>
<dbReference type="Pfam" id="PF16822">
    <property type="entry name" value="ALGX"/>
    <property type="match status" value="1"/>
</dbReference>
<evidence type="ECO:0000256" key="3">
    <source>
        <dbReference type="ARBA" id="ARBA00022679"/>
    </source>
</evidence>
<accession>A0A428JKL6</accession>
<dbReference type="Gene3D" id="3.40.50.1110">
    <property type="entry name" value="SGNH hydrolase"/>
    <property type="match status" value="1"/>
</dbReference>
<keyword evidence="6" id="KW-0016">Alginate biosynthesis</keyword>
<proteinExistence type="predicted"/>
<evidence type="ECO:0000256" key="1">
    <source>
        <dbReference type="ARBA" id="ARBA00004418"/>
    </source>
</evidence>
<dbReference type="GO" id="GO:0016788">
    <property type="term" value="F:hydrolase activity, acting on ester bonds"/>
    <property type="evidence" value="ECO:0007669"/>
    <property type="project" value="UniProtKB-ARBA"/>
</dbReference>
<evidence type="ECO:0000256" key="4">
    <source>
        <dbReference type="ARBA" id="ARBA00022729"/>
    </source>
</evidence>
<comment type="pathway">
    <text evidence="2">Glycan biosynthesis; alginate biosynthesis.</text>
</comment>
<dbReference type="SUPFAM" id="SSF52266">
    <property type="entry name" value="SGNH hydrolase"/>
    <property type="match status" value="1"/>
</dbReference>
<name>A0A428JKL6_9BACT</name>
<comment type="caution">
    <text evidence="8">The sequence shown here is derived from an EMBL/GenBank/DDBJ whole genome shotgun (WGS) entry which is preliminary data.</text>
</comment>
<dbReference type="OrthoDB" id="175771at2"/>
<dbReference type="Proteomes" id="UP000280066">
    <property type="component" value="Unassembled WGS sequence"/>
</dbReference>
<reference evidence="8 9" key="1">
    <citation type="submission" date="2018-12" db="EMBL/GenBank/DDBJ databases">
        <authorList>
            <person name="Feng G."/>
            <person name="Zhu H."/>
        </authorList>
    </citation>
    <scope>NUCLEOTIDE SEQUENCE [LARGE SCALE GENOMIC DNA]</scope>
    <source>
        <strain evidence="8 9">9PBR-2</strain>
    </source>
</reference>
<dbReference type="GO" id="GO:0042121">
    <property type="term" value="P:alginic acid biosynthetic process"/>
    <property type="evidence" value="ECO:0007669"/>
    <property type="project" value="UniProtKB-UniPathway"/>
</dbReference>
<keyword evidence="9" id="KW-1185">Reference proteome</keyword>
<evidence type="ECO:0000259" key="7">
    <source>
        <dbReference type="Pfam" id="PF16822"/>
    </source>
</evidence>
<keyword evidence="3" id="KW-0808">Transferase</keyword>
<dbReference type="UniPathway" id="UPA00286"/>
<dbReference type="InterPro" id="IPR036514">
    <property type="entry name" value="SGNH_hydro_sf"/>
</dbReference>
<dbReference type="RefSeq" id="WP_125430015.1">
    <property type="nucleotide sequence ID" value="NZ_RWIS01000006.1"/>
</dbReference>
<evidence type="ECO:0000256" key="6">
    <source>
        <dbReference type="ARBA" id="ARBA00022841"/>
    </source>
</evidence>
<dbReference type="GO" id="GO:0042597">
    <property type="term" value="C:periplasmic space"/>
    <property type="evidence" value="ECO:0007669"/>
    <property type="project" value="UniProtKB-SubCell"/>
</dbReference>
<protein>
    <recommendedName>
        <fullName evidence="7">AlgX/AlgJ SGNH hydrolase-like domain-containing protein</fullName>
    </recommendedName>
</protein>
<keyword evidence="4" id="KW-0732">Signal</keyword>